<dbReference type="Gene3D" id="3.90.10.10">
    <property type="entry name" value="Cytochrome C3"/>
    <property type="match status" value="2"/>
</dbReference>
<organism evidence="5 6">
    <name type="scientific">Uabimicrobium amorphum</name>
    <dbReference type="NCBI Taxonomy" id="2596890"/>
    <lineage>
        <taxon>Bacteria</taxon>
        <taxon>Pseudomonadati</taxon>
        <taxon>Planctomycetota</taxon>
        <taxon>Candidatus Uabimicrobiia</taxon>
        <taxon>Candidatus Uabimicrobiales</taxon>
        <taxon>Candidatus Uabimicrobiaceae</taxon>
        <taxon>Candidatus Uabimicrobium</taxon>
    </lineage>
</organism>
<name>A0A5S9IR86_UABAM</name>
<reference evidence="5 6" key="1">
    <citation type="submission" date="2019-08" db="EMBL/GenBank/DDBJ databases">
        <title>Complete genome sequence of Candidatus Uab amorphum.</title>
        <authorList>
            <person name="Shiratori T."/>
            <person name="Suzuki S."/>
            <person name="Kakizawa Y."/>
            <person name="Ishida K."/>
        </authorList>
    </citation>
    <scope>NUCLEOTIDE SEQUENCE [LARGE SCALE GENOMIC DNA]</scope>
    <source>
        <strain evidence="5 6">SRT547</strain>
    </source>
</reference>
<evidence type="ECO:0000259" key="4">
    <source>
        <dbReference type="Pfam" id="PF13435"/>
    </source>
</evidence>
<dbReference type="RefSeq" id="WP_151970313.1">
    <property type="nucleotide sequence ID" value="NZ_AP019860.1"/>
</dbReference>
<dbReference type="Proteomes" id="UP000326354">
    <property type="component" value="Chromosome"/>
</dbReference>
<gene>
    <name evidence="5" type="ORF">UABAM_04633</name>
</gene>
<dbReference type="SUPFAM" id="SSF48695">
    <property type="entry name" value="Multiheme cytochromes"/>
    <property type="match status" value="2"/>
</dbReference>
<feature type="compositionally biased region" description="Basic and acidic residues" evidence="2">
    <location>
        <begin position="81"/>
        <end position="95"/>
    </location>
</feature>
<evidence type="ECO:0000313" key="6">
    <source>
        <dbReference type="Proteomes" id="UP000326354"/>
    </source>
</evidence>
<dbReference type="AlphaFoldDB" id="A0A5S9IR86"/>
<keyword evidence="1" id="KW-0732">Signal</keyword>
<dbReference type="Gene3D" id="1.10.1130.10">
    <property type="entry name" value="Flavocytochrome C3, Chain A"/>
    <property type="match status" value="1"/>
</dbReference>
<evidence type="ECO:0000256" key="2">
    <source>
        <dbReference type="SAM" id="MobiDB-lite"/>
    </source>
</evidence>
<evidence type="ECO:0000256" key="3">
    <source>
        <dbReference type="SAM" id="Phobius"/>
    </source>
</evidence>
<feature type="region of interest" description="Disordered" evidence="2">
    <location>
        <begin position="81"/>
        <end position="100"/>
    </location>
</feature>
<sequence length="1105" mass="128221">MDAEETKDLWCKILSDDQMKNGSVQKTYRGLRFEKLIDNDEKNDVAPNDVTPKVQGDQNFTNLNKQKNIAHDNEEKITKKTERATSIDQKPRDSFESSVKTYDDDNEDEIVEYDAVKQSVSSLSTKDFLEAGYYKRSLILRSVLSIAHFIKRVFSYIATTIAKIKPSYIAIIVSVTIFATMAIHFSRLGKLTSVHAAIDVGKQNCHYCHSQTKNSREDALQCTICHQQAYNNSAELNVHGLSNEDWQQHNRQFSIPKNNTDGSFAKTLEQASILKKTNHLPQLACSACHKEHQGRNFDLTKLSNKKCQTCHTQKFNGFSTNHPDFVRYPYKRRTNIMFDHKTHFNKYFVDKKEEGVQNIPNKCDACHSGHRQFMGIRSFEETCKQCHNEDIFKFDEDIDVLRFPGFLMEDFYAYSRQLKIRPQFKKWPSVYEELSGESTEFMRLLLSKDKELEDEDINEYLEVYFYDTIAESPGDEDRNEIKAMNAYVIMIKRLCDEIAKEDSSALSERLQKVLKVPMDNQKLKNLFPDVSNMLEVIRSRIIPPINPRKNERFNAFEFEEKEAPTGWYFYSYTLKYRPHKHRDPMMKAWLDLMAKTYNTDKISTEDEANGNTHYIMRTLDRCLKCHSVEKAEQRNSVLKINWKPSSPKYAPKFTRFSHQPHILVQKDCYSCHTFNKYFYKDVYDRAFYENDDPKKFMNEFKFITKDLCSKCHNHNIVGENCTSCHNYHATPFKKKLYGSANLVMNQVDDTVKNKNNVITHNAPRKKNIHGENNKKNTSTKTVKSEKTKPSENKTSQHKPKNGSLSSQEIQQIKKISAIKNIPRNDKKTVGAEKCSECHKQQKKVWENTRHHKTYDELDENVHAKQILQNLGIEEKPRKSKRCSDCHFTQRHDGNSVVNISGVSCESCHGEGKDWLLLHADKTKDKAKRRQASEKLGMKNIEDIYSIAEQCYKCHTIIDEELINVGGHKSDSKFELVSWSQGSIHHKVSQKTTQEKLRVTFIIGLMLDLEYALRGLLKVTKPGKYYNTMQQKVNNAYTKLRAANTQLGKVAEIQELVSLLKRLNMKNRKHLEMGASVITFKARQFIKNNDGSKLGSIDGFIPKNYK</sequence>
<dbReference type="InterPro" id="IPR051829">
    <property type="entry name" value="Multiheme_Cytochr_ET"/>
</dbReference>
<evidence type="ECO:0000256" key="1">
    <source>
        <dbReference type="ARBA" id="ARBA00022729"/>
    </source>
</evidence>
<dbReference type="PANTHER" id="PTHR35038">
    <property type="entry name" value="DISSIMILATORY SULFITE REDUCTASE SIRA"/>
    <property type="match status" value="1"/>
</dbReference>
<keyword evidence="3" id="KW-0472">Membrane</keyword>
<dbReference type="KEGG" id="uam:UABAM_04633"/>
<evidence type="ECO:0000313" key="5">
    <source>
        <dbReference type="EMBL" id="BBM86247.1"/>
    </source>
</evidence>
<proteinExistence type="predicted"/>
<keyword evidence="3" id="KW-1133">Transmembrane helix</keyword>
<dbReference type="OrthoDB" id="257578at2"/>
<feature type="domain" description="Cytochrome c-552/4" evidence="4">
    <location>
        <begin position="833"/>
        <end position="909"/>
    </location>
</feature>
<dbReference type="EMBL" id="AP019860">
    <property type="protein sequence ID" value="BBM86247.1"/>
    <property type="molecule type" value="Genomic_DNA"/>
</dbReference>
<dbReference type="InterPro" id="IPR023155">
    <property type="entry name" value="Cyt_c-552/4"/>
</dbReference>
<feature type="transmembrane region" description="Helical" evidence="3">
    <location>
        <begin position="168"/>
        <end position="185"/>
    </location>
</feature>
<feature type="region of interest" description="Disordered" evidence="2">
    <location>
        <begin position="756"/>
        <end position="808"/>
    </location>
</feature>
<dbReference type="InterPro" id="IPR036280">
    <property type="entry name" value="Multihaem_cyt_sf"/>
</dbReference>
<feature type="compositionally biased region" description="Basic and acidic residues" evidence="2">
    <location>
        <begin position="782"/>
        <end position="791"/>
    </location>
</feature>
<accession>A0A5S9IR86</accession>
<keyword evidence="6" id="KW-1185">Reference proteome</keyword>
<protein>
    <submittedName>
        <fullName evidence="5">Cytochrome c554</fullName>
    </submittedName>
</protein>
<dbReference type="Pfam" id="PF13435">
    <property type="entry name" value="Cytochrome_C554"/>
    <property type="match status" value="1"/>
</dbReference>
<keyword evidence="3" id="KW-0812">Transmembrane</keyword>
<dbReference type="PANTHER" id="PTHR35038:SF10">
    <property type="entry name" value="HIGH-MOLECULAR-WEIGHT CYTOCHROME C"/>
    <property type="match status" value="1"/>
</dbReference>